<dbReference type="InterPro" id="IPR012349">
    <property type="entry name" value="Split_barrel_FMN-bd"/>
</dbReference>
<accession>A0A4V3D1J2</accession>
<keyword evidence="2" id="KW-1185">Reference proteome</keyword>
<dbReference type="RefSeq" id="WP_133574442.1">
    <property type="nucleotide sequence ID" value="NZ_SNYC01000003.1"/>
</dbReference>
<dbReference type="OrthoDB" id="9794948at2"/>
<dbReference type="AlphaFoldDB" id="A0A4V3D1J2"/>
<dbReference type="Gene3D" id="2.30.110.10">
    <property type="entry name" value="Electron Transport, Fmn-binding Protein, Chain A"/>
    <property type="match status" value="1"/>
</dbReference>
<gene>
    <name evidence="1" type="ORF">ATK78_0481</name>
</gene>
<dbReference type="Pfam" id="PF04299">
    <property type="entry name" value="FMN_bind_2"/>
    <property type="match status" value="1"/>
</dbReference>
<dbReference type="PANTHER" id="PTHR35802">
    <property type="entry name" value="PROTEASE SYNTHASE AND SPORULATION PROTEIN PAI 2"/>
    <property type="match status" value="1"/>
</dbReference>
<dbReference type="PANTHER" id="PTHR35802:SF1">
    <property type="entry name" value="PROTEASE SYNTHASE AND SPORULATION PROTEIN PAI 2"/>
    <property type="match status" value="1"/>
</dbReference>
<dbReference type="SUPFAM" id="SSF50475">
    <property type="entry name" value="FMN-binding split barrel"/>
    <property type="match status" value="1"/>
</dbReference>
<sequence>MYISKINLATDEEEIIDFISTYSFATIITAKGEHPDASHLPFVTSRRDGKTILTSHFAKANPQWSALTDSEVLVVFAEPHAYISTKHYDKEQSVPTWNYVAVHAYGKATLVTAQEQALAIIEQTINYYEAGYMDQWNNLSMEFKTKMLHGIVAFEIEVTSFQASKKLSQNKTEAEKQRIIQALNGSDYDVERQLAGYMEKEMKKS</sequence>
<dbReference type="PIRSF" id="PIRSF010372">
    <property type="entry name" value="PaiB"/>
    <property type="match status" value="1"/>
</dbReference>
<protein>
    <submittedName>
        <fullName evidence="1">PaiB family negative transcriptional regulator</fullName>
    </submittedName>
</protein>
<dbReference type="InterPro" id="IPR007396">
    <property type="entry name" value="TR_PAI2-type"/>
</dbReference>
<dbReference type="Proteomes" id="UP000295620">
    <property type="component" value="Unassembled WGS sequence"/>
</dbReference>
<name>A0A4V3D1J2_9SPHI</name>
<evidence type="ECO:0000313" key="1">
    <source>
        <dbReference type="EMBL" id="TDQ11363.1"/>
    </source>
</evidence>
<evidence type="ECO:0000313" key="2">
    <source>
        <dbReference type="Proteomes" id="UP000295620"/>
    </source>
</evidence>
<reference evidence="1 2" key="1">
    <citation type="submission" date="2019-03" db="EMBL/GenBank/DDBJ databases">
        <title>Genomic Encyclopedia of Archaeal and Bacterial Type Strains, Phase II (KMG-II): from individual species to whole genera.</title>
        <authorList>
            <person name="Goeker M."/>
        </authorList>
    </citation>
    <scope>NUCLEOTIDE SEQUENCE [LARGE SCALE GENOMIC DNA]</scope>
    <source>
        <strain evidence="1 2">DSM 19035</strain>
    </source>
</reference>
<comment type="caution">
    <text evidence="1">The sequence shown here is derived from an EMBL/GenBank/DDBJ whole genome shotgun (WGS) entry which is preliminary data.</text>
</comment>
<proteinExistence type="predicted"/>
<dbReference type="EMBL" id="SNYC01000003">
    <property type="protein sequence ID" value="TDQ11363.1"/>
    <property type="molecule type" value="Genomic_DNA"/>
</dbReference>
<organism evidence="1 2">
    <name type="scientific">Pedobacter metabolipauper</name>
    <dbReference type="NCBI Taxonomy" id="425513"/>
    <lineage>
        <taxon>Bacteria</taxon>
        <taxon>Pseudomonadati</taxon>
        <taxon>Bacteroidota</taxon>
        <taxon>Sphingobacteriia</taxon>
        <taxon>Sphingobacteriales</taxon>
        <taxon>Sphingobacteriaceae</taxon>
        <taxon>Pedobacter</taxon>
    </lineage>
</organism>